<reference evidence="2" key="1">
    <citation type="submission" date="2020-01" db="EMBL/GenBank/DDBJ databases">
        <title>Genome Sequencing of Three Apophysomyces-Like Fungal Strains Confirms a Novel Fungal Genus in the Mucoromycota with divergent Burkholderia-like Endosymbiotic Bacteria.</title>
        <authorList>
            <person name="Stajich J.E."/>
            <person name="Macias A.M."/>
            <person name="Carter-House D."/>
            <person name="Lovett B."/>
            <person name="Kasson L.R."/>
            <person name="Berry K."/>
            <person name="Grigoriev I."/>
            <person name="Chang Y."/>
            <person name="Spatafora J."/>
            <person name="Kasson M.T."/>
        </authorList>
    </citation>
    <scope>NUCLEOTIDE SEQUENCE</scope>
    <source>
        <strain evidence="2">NRRL A-21654</strain>
    </source>
</reference>
<keyword evidence="1" id="KW-0732">Signal</keyword>
<dbReference type="Proteomes" id="UP000605846">
    <property type="component" value="Unassembled WGS sequence"/>
</dbReference>
<dbReference type="PANTHER" id="PTHR21325">
    <property type="entry name" value="PHOSPHOLIPASE B, PLB1"/>
    <property type="match status" value="1"/>
</dbReference>
<evidence type="ECO:0000313" key="2">
    <source>
        <dbReference type="EMBL" id="KAF7722981.1"/>
    </source>
</evidence>
<evidence type="ECO:0000313" key="3">
    <source>
        <dbReference type="Proteomes" id="UP000605846"/>
    </source>
</evidence>
<dbReference type="GO" id="GO:0004620">
    <property type="term" value="F:phospholipase activity"/>
    <property type="evidence" value="ECO:0007669"/>
    <property type="project" value="InterPro"/>
</dbReference>
<gene>
    <name evidence="2" type="ORF">EC973_002451</name>
</gene>
<keyword evidence="3" id="KW-1185">Reference proteome</keyword>
<dbReference type="OrthoDB" id="10265800at2759"/>
<accession>A0A8H7BMV3</accession>
<feature type="signal peptide" evidence="1">
    <location>
        <begin position="1"/>
        <end position="21"/>
    </location>
</feature>
<proteinExistence type="predicted"/>
<sequence>MFLRRVVVCLIFLGYLVGANAKFADSVEECPALKPRQAPPTNVRDLRPDDIRMIGALGDSVMAGFGAKGIQGYSLISLSSIYESRGLSFGGGDEPGVCTIPNLIKRYSPLVLGSSRGEHMVEYCGDRPKIDHLNAAQSGAIADNLDHELNYLLPGIETLCPFLLLTYIYQP</sequence>
<name>A0A8H7BMV3_9FUNG</name>
<dbReference type="GO" id="GO:0006644">
    <property type="term" value="P:phospholipid metabolic process"/>
    <property type="evidence" value="ECO:0007669"/>
    <property type="project" value="TreeGrafter"/>
</dbReference>
<evidence type="ECO:0000256" key="1">
    <source>
        <dbReference type="SAM" id="SignalP"/>
    </source>
</evidence>
<protein>
    <submittedName>
        <fullName evidence="2">Uncharacterized protein</fullName>
    </submittedName>
</protein>
<dbReference type="InterPro" id="IPR038885">
    <property type="entry name" value="PLB1"/>
</dbReference>
<dbReference type="PANTHER" id="PTHR21325:SF31">
    <property type="entry name" value="GH22081P-RELATED"/>
    <property type="match status" value="1"/>
</dbReference>
<organism evidence="2 3">
    <name type="scientific">Apophysomyces ossiformis</name>
    <dbReference type="NCBI Taxonomy" id="679940"/>
    <lineage>
        <taxon>Eukaryota</taxon>
        <taxon>Fungi</taxon>
        <taxon>Fungi incertae sedis</taxon>
        <taxon>Mucoromycota</taxon>
        <taxon>Mucoromycotina</taxon>
        <taxon>Mucoromycetes</taxon>
        <taxon>Mucorales</taxon>
        <taxon>Mucorineae</taxon>
        <taxon>Mucoraceae</taxon>
        <taxon>Apophysomyces</taxon>
    </lineage>
</organism>
<dbReference type="EMBL" id="JABAYA010000168">
    <property type="protein sequence ID" value="KAF7722981.1"/>
    <property type="molecule type" value="Genomic_DNA"/>
</dbReference>
<comment type="caution">
    <text evidence="2">The sequence shown here is derived from an EMBL/GenBank/DDBJ whole genome shotgun (WGS) entry which is preliminary data.</text>
</comment>
<feature type="chain" id="PRO_5034107103" evidence="1">
    <location>
        <begin position="22"/>
        <end position="171"/>
    </location>
</feature>
<dbReference type="AlphaFoldDB" id="A0A8H7BMV3"/>